<feature type="transmembrane region" description="Helical" evidence="7">
    <location>
        <begin position="376"/>
        <end position="394"/>
    </location>
</feature>
<evidence type="ECO:0000313" key="9">
    <source>
        <dbReference type="EMBL" id="KAJ5102112.1"/>
    </source>
</evidence>
<keyword evidence="10" id="KW-1185">Reference proteome</keyword>
<keyword evidence="4 7" id="KW-0812">Transmembrane</keyword>
<dbReference type="Pfam" id="PF00083">
    <property type="entry name" value="Sugar_tr"/>
    <property type="match status" value="1"/>
</dbReference>
<reference evidence="9" key="1">
    <citation type="submission" date="2022-11" db="EMBL/GenBank/DDBJ databases">
        <authorList>
            <person name="Petersen C."/>
        </authorList>
    </citation>
    <scope>NUCLEOTIDE SEQUENCE</scope>
    <source>
        <strain evidence="9">IBT 34128</strain>
    </source>
</reference>
<dbReference type="InterPro" id="IPR050814">
    <property type="entry name" value="Myo-inositol_Transporter"/>
</dbReference>
<dbReference type="AlphaFoldDB" id="A0A9W9FLC9"/>
<protein>
    <recommendedName>
        <fullName evidence="8">Major facilitator superfamily (MFS) profile domain-containing protein</fullName>
    </recommendedName>
</protein>
<comment type="caution">
    <text evidence="9">The sequence shown here is derived from an EMBL/GenBank/DDBJ whole genome shotgun (WGS) entry which is preliminary data.</text>
</comment>
<gene>
    <name evidence="9" type="ORF">NUU61_004334</name>
</gene>
<dbReference type="PANTHER" id="PTHR48020">
    <property type="entry name" value="PROTON MYO-INOSITOL COTRANSPORTER"/>
    <property type="match status" value="1"/>
</dbReference>
<feature type="transmembrane region" description="Helical" evidence="7">
    <location>
        <begin position="201"/>
        <end position="223"/>
    </location>
</feature>
<keyword evidence="3" id="KW-0813">Transport</keyword>
<dbReference type="InterPro" id="IPR005828">
    <property type="entry name" value="MFS_sugar_transport-like"/>
</dbReference>
<dbReference type="InterPro" id="IPR036259">
    <property type="entry name" value="MFS_trans_sf"/>
</dbReference>
<dbReference type="GO" id="GO:0015791">
    <property type="term" value="P:polyol transmembrane transport"/>
    <property type="evidence" value="ECO:0007669"/>
    <property type="project" value="UniProtKB-ARBA"/>
</dbReference>
<dbReference type="Gene3D" id="1.20.1250.20">
    <property type="entry name" value="MFS general substrate transporter like domains"/>
    <property type="match status" value="1"/>
</dbReference>
<dbReference type="GO" id="GO:0016020">
    <property type="term" value="C:membrane"/>
    <property type="evidence" value="ECO:0007669"/>
    <property type="project" value="UniProtKB-SubCell"/>
</dbReference>
<evidence type="ECO:0000256" key="2">
    <source>
        <dbReference type="ARBA" id="ARBA00010992"/>
    </source>
</evidence>
<feature type="transmembrane region" description="Helical" evidence="7">
    <location>
        <begin position="144"/>
        <end position="166"/>
    </location>
</feature>
<sequence>MSKLSVDDGKPSAVFIEDAEAQTQNYSQNVNARIYNPLAGISKDDLYDRVLRFCDEYGFVDHVDTFQKGALAAQQQKDFEALPELTEGDKYHLRRESTHKWHLPKDLYFSIALCSLGSAIQGWDNTGANGANLSFPQEFGIEDNTWLIGVINSGPTLFGLLSAWAADPLNNWLGRRGTIFLTGLFCVFPVLAQAFTQNWWGLMICRLFMGLGMGVKISTIPVFSAEISPASIRGGLVTSFQLWVAFGIFVGFCSNLIFFRIGKLAWRFQLAAAFVPAIPVLICVWFCPESPRWLMKKGRYQEAFRSFCRLRNTELIAARDLVNSSTPYDSPRGNESDKYHQYYAHCQVMTERDAFSGKSLPSRVWELFAVPRLRRAMLSSAIIVTAQQFSGINVMSFYSSTIFSQAGYSPRDCLLASLGFGLTMFIFALPAVWTMDTFGRRNLLLFTFPNMAWCLLTAGCCFLIPTESSARVPLIAFFIYLFTALYGPGIGPIPSIYFSEAFPLSHRELGAAFTICINNAIGSALSLTFPSLLAKVTPTGAFGFYAGLNVLAFLTIFLVVPETMQRTLEELDYTFGVPVHRHARYQVGTWLPWFVRRYFFFQRSAKLEPLYRLEGL</sequence>
<evidence type="ECO:0000256" key="6">
    <source>
        <dbReference type="ARBA" id="ARBA00023136"/>
    </source>
</evidence>
<feature type="transmembrane region" description="Helical" evidence="7">
    <location>
        <begin position="264"/>
        <end position="287"/>
    </location>
</feature>
<proteinExistence type="inferred from homology"/>
<dbReference type="InterPro" id="IPR005829">
    <property type="entry name" value="Sugar_transporter_CS"/>
</dbReference>
<feature type="transmembrane region" description="Helical" evidence="7">
    <location>
        <begin position="235"/>
        <end position="258"/>
    </location>
</feature>
<feature type="transmembrane region" description="Helical" evidence="7">
    <location>
        <begin position="541"/>
        <end position="560"/>
    </location>
</feature>
<evidence type="ECO:0000256" key="3">
    <source>
        <dbReference type="ARBA" id="ARBA00022448"/>
    </source>
</evidence>
<dbReference type="GeneID" id="81394084"/>
<dbReference type="PANTHER" id="PTHR48020:SF4">
    <property type="entry name" value="SYMPORT, PUTATIVE (AFU_ORTHOLOGUE AFUA_3G11790)-RELATED"/>
    <property type="match status" value="1"/>
</dbReference>
<dbReference type="Proteomes" id="UP001141434">
    <property type="component" value="Unassembled WGS sequence"/>
</dbReference>
<comment type="subcellular location">
    <subcellularLocation>
        <location evidence="1">Membrane</location>
        <topology evidence="1">Multi-pass membrane protein</topology>
    </subcellularLocation>
</comment>
<comment type="similarity">
    <text evidence="2">Belongs to the major facilitator superfamily. Sugar transporter (TC 2.A.1.1) family.</text>
</comment>
<evidence type="ECO:0000256" key="5">
    <source>
        <dbReference type="ARBA" id="ARBA00022989"/>
    </source>
</evidence>
<dbReference type="RefSeq" id="XP_056512943.1">
    <property type="nucleotide sequence ID" value="XM_056654916.1"/>
</dbReference>
<dbReference type="OrthoDB" id="5290825at2759"/>
<evidence type="ECO:0000256" key="4">
    <source>
        <dbReference type="ARBA" id="ARBA00022692"/>
    </source>
</evidence>
<dbReference type="SUPFAM" id="SSF103473">
    <property type="entry name" value="MFS general substrate transporter"/>
    <property type="match status" value="1"/>
</dbReference>
<dbReference type="PROSITE" id="PS00217">
    <property type="entry name" value="SUGAR_TRANSPORT_2"/>
    <property type="match status" value="1"/>
</dbReference>
<dbReference type="PRINTS" id="PR00171">
    <property type="entry name" value="SUGRTRNSPORT"/>
</dbReference>
<feature type="transmembrane region" description="Helical" evidence="7">
    <location>
        <begin position="445"/>
        <end position="465"/>
    </location>
</feature>
<feature type="transmembrane region" description="Helical" evidence="7">
    <location>
        <begin position="178"/>
        <end position="195"/>
    </location>
</feature>
<dbReference type="GO" id="GO:0015798">
    <property type="term" value="P:myo-inositol transport"/>
    <property type="evidence" value="ECO:0007669"/>
    <property type="project" value="UniProtKB-ARBA"/>
</dbReference>
<feature type="domain" description="Major facilitator superfamily (MFS) profile" evidence="8">
    <location>
        <begin position="110"/>
        <end position="564"/>
    </location>
</feature>
<dbReference type="EMBL" id="JAPMSZ010000005">
    <property type="protein sequence ID" value="KAJ5102112.1"/>
    <property type="molecule type" value="Genomic_DNA"/>
</dbReference>
<evidence type="ECO:0000256" key="1">
    <source>
        <dbReference type="ARBA" id="ARBA00004141"/>
    </source>
</evidence>
<feature type="transmembrane region" description="Helical" evidence="7">
    <location>
        <begin position="477"/>
        <end position="497"/>
    </location>
</feature>
<feature type="transmembrane region" description="Helical" evidence="7">
    <location>
        <begin position="509"/>
        <end position="529"/>
    </location>
</feature>
<evidence type="ECO:0000313" key="10">
    <source>
        <dbReference type="Proteomes" id="UP001141434"/>
    </source>
</evidence>
<dbReference type="FunFam" id="1.20.1250.20:FF:000474">
    <property type="entry name" value="Sugar transporter, putative"/>
    <property type="match status" value="1"/>
</dbReference>
<evidence type="ECO:0000259" key="8">
    <source>
        <dbReference type="PROSITE" id="PS50850"/>
    </source>
</evidence>
<organism evidence="9 10">
    <name type="scientific">Penicillium alfredii</name>
    <dbReference type="NCBI Taxonomy" id="1506179"/>
    <lineage>
        <taxon>Eukaryota</taxon>
        <taxon>Fungi</taxon>
        <taxon>Dikarya</taxon>
        <taxon>Ascomycota</taxon>
        <taxon>Pezizomycotina</taxon>
        <taxon>Eurotiomycetes</taxon>
        <taxon>Eurotiomycetidae</taxon>
        <taxon>Eurotiales</taxon>
        <taxon>Aspergillaceae</taxon>
        <taxon>Penicillium</taxon>
    </lineage>
</organism>
<keyword evidence="6 7" id="KW-0472">Membrane</keyword>
<evidence type="ECO:0000256" key="7">
    <source>
        <dbReference type="SAM" id="Phobius"/>
    </source>
</evidence>
<dbReference type="PROSITE" id="PS50850">
    <property type="entry name" value="MFS"/>
    <property type="match status" value="1"/>
</dbReference>
<feature type="transmembrane region" description="Helical" evidence="7">
    <location>
        <begin position="414"/>
        <end position="433"/>
    </location>
</feature>
<name>A0A9W9FLC9_9EURO</name>
<accession>A0A9W9FLC9</accession>
<reference evidence="9" key="2">
    <citation type="journal article" date="2023" name="IMA Fungus">
        <title>Comparative genomic study of the Penicillium genus elucidates a diverse pangenome and 15 lateral gene transfer events.</title>
        <authorList>
            <person name="Petersen C."/>
            <person name="Sorensen T."/>
            <person name="Nielsen M.R."/>
            <person name="Sondergaard T.E."/>
            <person name="Sorensen J.L."/>
            <person name="Fitzpatrick D.A."/>
            <person name="Frisvad J.C."/>
            <person name="Nielsen K.L."/>
        </authorList>
    </citation>
    <scope>NUCLEOTIDE SEQUENCE</scope>
    <source>
        <strain evidence="9">IBT 34128</strain>
    </source>
</reference>
<dbReference type="InterPro" id="IPR003663">
    <property type="entry name" value="Sugar/inositol_transpt"/>
</dbReference>
<dbReference type="InterPro" id="IPR020846">
    <property type="entry name" value="MFS_dom"/>
</dbReference>
<keyword evidence="5 7" id="KW-1133">Transmembrane helix</keyword>
<dbReference type="GO" id="GO:0022857">
    <property type="term" value="F:transmembrane transporter activity"/>
    <property type="evidence" value="ECO:0007669"/>
    <property type="project" value="InterPro"/>
</dbReference>